<dbReference type="EMBL" id="FOUO01000004">
    <property type="protein sequence ID" value="SFM39300.1"/>
    <property type="molecule type" value="Genomic_DNA"/>
</dbReference>
<accession>A0A1I4QI11</accession>
<reference evidence="1 2" key="1">
    <citation type="submission" date="2016-10" db="EMBL/GenBank/DDBJ databases">
        <authorList>
            <person name="de Groot N.N."/>
        </authorList>
    </citation>
    <scope>NUCLEOTIDE SEQUENCE [LARGE SCALE GENOMIC DNA]</scope>
    <source>
        <strain evidence="1 2">DSM 4180</strain>
    </source>
</reference>
<dbReference type="AlphaFoldDB" id="A0A1I4QI11"/>
<organism evidence="1 2">
    <name type="scientific">Ectothiorhodospira mobilis</name>
    <dbReference type="NCBI Taxonomy" id="195064"/>
    <lineage>
        <taxon>Bacteria</taxon>
        <taxon>Pseudomonadati</taxon>
        <taxon>Pseudomonadota</taxon>
        <taxon>Gammaproteobacteria</taxon>
        <taxon>Chromatiales</taxon>
        <taxon>Ectothiorhodospiraceae</taxon>
        <taxon>Ectothiorhodospira</taxon>
    </lineage>
</organism>
<keyword evidence="2" id="KW-1185">Reference proteome</keyword>
<dbReference type="STRING" id="195064.SAMN05421721_104147"/>
<protein>
    <recommendedName>
        <fullName evidence="3">Glucose-inhibited division protein B</fullName>
    </recommendedName>
</protein>
<evidence type="ECO:0000313" key="2">
    <source>
        <dbReference type="Proteomes" id="UP000199556"/>
    </source>
</evidence>
<proteinExistence type="predicted"/>
<evidence type="ECO:0008006" key="3">
    <source>
        <dbReference type="Google" id="ProtNLM"/>
    </source>
</evidence>
<gene>
    <name evidence="1" type="ORF">SAMN05421721_104147</name>
</gene>
<sequence length="141" mass="15447">MIMAMAMVMPTLMAAEGETGMMAHPRMAWVLAAALLLAGCSGNTTPQPVPLMALHAQPSSFHGETVTTEGVVRRFEDPLHYWIEDDQVRRVAVVPGEAVAEHLGQRVRLTGRFTHDAERGRRLQVKQVEVLGDGSRGSDHH</sequence>
<dbReference type="Proteomes" id="UP000199556">
    <property type="component" value="Unassembled WGS sequence"/>
</dbReference>
<evidence type="ECO:0000313" key="1">
    <source>
        <dbReference type="EMBL" id="SFM39300.1"/>
    </source>
</evidence>
<name>A0A1I4QI11_ECTMO</name>